<proteinExistence type="inferred from homology"/>
<feature type="transmembrane region" description="Helical" evidence="8">
    <location>
        <begin position="121"/>
        <end position="149"/>
    </location>
</feature>
<evidence type="ECO:0000256" key="7">
    <source>
        <dbReference type="RuleBase" id="RU362091"/>
    </source>
</evidence>
<evidence type="ECO:0000256" key="4">
    <source>
        <dbReference type="ARBA" id="ARBA00022692"/>
    </source>
</evidence>
<comment type="caution">
    <text evidence="9">The sequence shown here is derived from an EMBL/GenBank/DDBJ whole genome shotgun (WGS) entry which is preliminary data.</text>
</comment>
<feature type="transmembrane region" description="Helical" evidence="8">
    <location>
        <begin position="310"/>
        <end position="337"/>
    </location>
</feature>
<evidence type="ECO:0000256" key="8">
    <source>
        <dbReference type="SAM" id="Phobius"/>
    </source>
</evidence>
<keyword evidence="4 8" id="KW-0812">Transmembrane</keyword>
<evidence type="ECO:0000256" key="6">
    <source>
        <dbReference type="ARBA" id="ARBA00023136"/>
    </source>
</evidence>
<keyword evidence="3" id="KW-0813">Transport</keyword>
<evidence type="ECO:0000256" key="2">
    <source>
        <dbReference type="ARBA" id="ARBA00006434"/>
    </source>
</evidence>
<dbReference type="PROSITE" id="PS50283">
    <property type="entry name" value="NA_SOLUT_SYMP_3"/>
    <property type="match status" value="1"/>
</dbReference>
<dbReference type="InterPro" id="IPR001734">
    <property type="entry name" value="Na/solute_symporter"/>
</dbReference>
<reference evidence="9 10" key="1">
    <citation type="submission" date="2020-06" db="EMBL/GenBank/DDBJ databases">
        <title>Description of novel acetic acid bacteria.</title>
        <authorList>
            <person name="Sombolestani A."/>
        </authorList>
    </citation>
    <scope>NUCLEOTIDE SEQUENCE [LARGE SCALE GENOMIC DNA]</scope>
    <source>
        <strain evidence="9 10">LMG 27010</strain>
    </source>
</reference>
<evidence type="ECO:0000256" key="1">
    <source>
        <dbReference type="ARBA" id="ARBA00004141"/>
    </source>
</evidence>
<name>A0A850PG94_9PROT</name>
<comment type="subcellular location">
    <subcellularLocation>
        <location evidence="1">Membrane</location>
        <topology evidence="1">Multi-pass membrane protein</topology>
    </subcellularLocation>
</comment>
<feature type="transmembrane region" description="Helical" evidence="8">
    <location>
        <begin position="407"/>
        <end position="426"/>
    </location>
</feature>
<dbReference type="InterPro" id="IPR038377">
    <property type="entry name" value="Na/Glc_symporter_sf"/>
</dbReference>
<dbReference type="PANTHER" id="PTHR48086">
    <property type="entry name" value="SODIUM/PROLINE SYMPORTER-RELATED"/>
    <property type="match status" value="1"/>
</dbReference>
<organism evidence="9 10">
    <name type="scientific">Ameyamaea chiangmaiensis</name>
    <dbReference type="NCBI Taxonomy" id="442969"/>
    <lineage>
        <taxon>Bacteria</taxon>
        <taxon>Pseudomonadati</taxon>
        <taxon>Pseudomonadota</taxon>
        <taxon>Alphaproteobacteria</taxon>
        <taxon>Acetobacterales</taxon>
        <taxon>Acetobacteraceae</taxon>
        <taxon>Ameyamaea</taxon>
    </lineage>
</organism>
<feature type="transmembrane region" description="Helical" evidence="8">
    <location>
        <begin position="229"/>
        <end position="253"/>
    </location>
</feature>
<evidence type="ECO:0000256" key="3">
    <source>
        <dbReference type="ARBA" id="ARBA00022448"/>
    </source>
</evidence>
<dbReference type="PANTHER" id="PTHR48086:SF8">
    <property type="entry name" value="MONOCARBOXYLIC ACID PERMEASE"/>
    <property type="match status" value="1"/>
</dbReference>
<feature type="transmembrane region" description="Helical" evidence="8">
    <location>
        <begin position="65"/>
        <end position="90"/>
    </location>
</feature>
<dbReference type="EMBL" id="JABXXR010000103">
    <property type="protein sequence ID" value="NVN41236.1"/>
    <property type="molecule type" value="Genomic_DNA"/>
</dbReference>
<comment type="similarity">
    <text evidence="2 7">Belongs to the sodium:solute symporter (SSF) (TC 2.A.21) family.</text>
</comment>
<dbReference type="Proteomes" id="UP000585665">
    <property type="component" value="Unassembled WGS sequence"/>
</dbReference>
<feature type="transmembrane region" description="Helical" evidence="8">
    <location>
        <begin position="265"/>
        <end position="284"/>
    </location>
</feature>
<protein>
    <submittedName>
        <fullName evidence="9">Sodium:solute symporter family protein</fullName>
    </submittedName>
</protein>
<dbReference type="Pfam" id="PF00474">
    <property type="entry name" value="SSF"/>
    <property type="match status" value="1"/>
</dbReference>
<dbReference type="AlphaFoldDB" id="A0A850PG94"/>
<feature type="transmembrane region" description="Helical" evidence="8">
    <location>
        <begin position="187"/>
        <end position="205"/>
    </location>
</feature>
<evidence type="ECO:0000313" key="10">
    <source>
        <dbReference type="Proteomes" id="UP000585665"/>
    </source>
</evidence>
<keyword evidence="5 8" id="KW-1133">Transmembrane helix</keyword>
<dbReference type="RefSeq" id="WP_176614146.1">
    <property type="nucleotide sequence ID" value="NZ_JABXXR010000103.1"/>
</dbReference>
<gene>
    <name evidence="9" type="ORF">HUK82_11780</name>
</gene>
<feature type="transmembrane region" description="Helical" evidence="8">
    <location>
        <begin position="358"/>
        <end position="376"/>
    </location>
</feature>
<dbReference type="GO" id="GO:0005886">
    <property type="term" value="C:plasma membrane"/>
    <property type="evidence" value="ECO:0007669"/>
    <property type="project" value="TreeGrafter"/>
</dbReference>
<feature type="transmembrane region" description="Helical" evidence="8">
    <location>
        <begin position="155"/>
        <end position="175"/>
    </location>
</feature>
<dbReference type="GO" id="GO:0022857">
    <property type="term" value="F:transmembrane transporter activity"/>
    <property type="evidence" value="ECO:0007669"/>
    <property type="project" value="InterPro"/>
</dbReference>
<evidence type="ECO:0000313" key="9">
    <source>
        <dbReference type="EMBL" id="NVN41236.1"/>
    </source>
</evidence>
<sequence>MAVVVFASLLGVSLGLVLLGRRGHAHASLRDYFVASRQFGSVLLFFLSVGESYSIGGLLGFPGGIYAHGVSFAVWFVGYMLMGMPIGYFLNPQVWRAARRYDALTLPDLFVGRFRHRPLELVVTLSAIVFLVPWGAMQFVGLGVALGGLGIGLSGWPLMAATGVLAFVYVALAGVRAPAYVSILKDILMIVAIVLVAVAVLHRVAPHDLAPGMAVVSGASTLTPEQERFAMSTIVFQGLGLFMSPLNMAFLFTARSARAIRRAQVGMPLYLFMFPALALVAMWARVDGPPLASPNDAFIGTARMLLPEPLIGVVAAGAALSGLVVLVGLCLTIGPLVSRNLLTGLSEAGQKRGAQCVTVGYLVFSVSAAILTTSLITRLNNLTYIGVTQFLPGVLAILFARRANPGAIALGILAGDALGCGLFLTATSVWDINVGLIGLVLNAAIAWGGTMLLPGPAPDERPATC</sequence>
<dbReference type="Gene3D" id="1.20.1730.10">
    <property type="entry name" value="Sodium/glucose cotransporter"/>
    <property type="match status" value="1"/>
</dbReference>
<evidence type="ECO:0000256" key="5">
    <source>
        <dbReference type="ARBA" id="ARBA00022989"/>
    </source>
</evidence>
<keyword evidence="10" id="KW-1185">Reference proteome</keyword>
<feature type="transmembrane region" description="Helical" evidence="8">
    <location>
        <begin position="382"/>
        <end position="400"/>
    </location>
</feature>
<feature type="transmembrane region" description="Helical" evidence="8">
    <location>
        <begin position="432"/>
        <end position="453"/>
    </location>
</feature>
<dbReference type="InterPro" id="IPR050277">
    <property type="entry name" value="Sodium:Solute_Symporter"/>
</dbReference>
<keyword evidence="6 8" id="KW-0472">Membrane</keyword>
<accession>A0A850PG94</accession>